<proteinExistence type="predicted"/>
<accession>A0A699ZSA6</accession>
<dbReference type="Proteomes" id="UP000485058">
    <property type="component" value="Unassembled WGS sequence"/>
</dbReference>
<gene>
    <name evidence="1" type="ORF">HaLaN_23666</name>
</gene>
<name>A0A699ZSA6_HAELA</name>
<sequence length="64" mass="6809">MRCPVVMGFAPGTCHRCGGRSESQSFKEVAEEVELSKLSQLATALSLPTTDSSKRGQQGLCGYS</sequence>
<evidence type="ECO:0000313" key="1">
    <source>
        <dbReference type="EMBL" id="GFH25667.1"/>
    </source>
</evidence>
<keyword evidence="2" id="KW-1185">Reference proteome</keyword>
<feature type="non-terminal residue" evidence="1">
    <location>
        <position position="1"/>
    </location>
</feature>
<dbReference type="AlphaFoldDB" id="A0A699ZSA6"/>
<protein>
    <submittedName>
        <fullName evidence="1">Uncharacterized protein</fullName>
    </submittedName>
</protein>
<organism evidence="1 2">
    <name type="scientific">Haematococcus lacustris</name>
    <name type="common">Green alga</name>
    <name type="synonym">Haematococcus pluvialis</name>
    <dbReference type="NCBI Taxonomy" id="44745"/>
    <lineage>
        <taxon>Eukaryota</taxon>
        <taxon>Viridiplantae</taxon>
        <taxon>Chlorophyta</taxon>
        <taxon>core chlorophytes</taxon>
        <taxon>Chlorophyceae</taxon>
        <taxon>CS clade</taxon>
        <taxon>Chlamydomonadales</taxon>
        <taxon>Haematococcaceae</taxon>
        <taxon>Haematococcus</taxon>
    </lineage>
</organism>
<evidence type="ECO:0000313" key="2">
    <source>
        <dbReference type="Proteomes" id="UP000485058"/>
    </source>
</evidence>
<comment type="caution">
    <text evidence="1">The sequence shown here is derived from an EMBL/GenBank/DDBJ whole genome shotgun (WGS) entry which is preliminary data.</text>
</comment>
<reference evidence="1 2" key="1">
    <citation type="submission" date="2020-02" db="EMBL/GenBank/DDBJ databases">
        <title>Draft genome sequence of Haematococcus lacustris strain NIES-144.</title>
        <authorList>
            <person name="Morimoto D."/>
            <person name="Nakagawa S."/>
            <person name="Yoshida T."/>
            <person name="Sawayama S."/>
        </authorList>
    </citation>
    <scope>NUCLEOTIDE SEQUENCE [LARGE SCALE GENOMIC DNA]</scope>
    <source>
        <strain evidence="1 2">NIES-144</strain>
    </source>
</reference>
<feature type="non-terminal residue" evidence="1">
    <location>
        <position position="64"/>
    </location>
</feature>
<dbReference type="EMBL" id="BLLF01002882">
    <property type="protein sequence ID" value="GFH25667.1"/>
    <property type="molecule type" value="Genomic_DNA"/>
</dbReference>